<organism evidence="7 8">
    <name type="scientific">Emticicia aquatica</name>
    <dbReference type="NCBI Taxonomy" id="1681835"/>
    <lineage>
        <taxon>Bacteria</taxon>
        <taxon>Pseudomonadati</taxon>
        <taxon>Bacteroidota</taxon>
        <taxon>Cytophagia</taxon>
        <taxon>Cytophagales</taxon>
        <taxon>Leadbetterellaceae</taxon>
        <taxon>Emticicia</taxon>
    </lineage>
</organism>
<reference evidence="7" key="1">
    <citation type="submission" date="2021-12" db="EMBL/GenBank/DDBJ databases">
        <authorList>
            <person name="Rodrigo-Torres L."/>
            <person name="Arahal R. D."/>
            <person name="Lucena T."/>
        </authorList>
    </citation>
    <scope>NUCLEOTIDE SEQUENCE</scope>
    <source>
        <strain evidence="7">CECT 8858</strain>
    </source>
</reference>
<evidence type="ECO:0000313" key="8">
    <source>
        <dbReference type="Proteomes" id="UP000837932"/>
    </source>
</evidence>
<proteinExistence type="predicted"/>
<feature type="transmembrane region" description="Helical" evidence="6">
    <location>
        <begin position="218"/>
        <end position="241"/>
    </location>
</feature>
<keyword evidence="3 6" id="KW-0812">Transmembrane</keyword>
<evidence type="ECO:0000256" key="3">
    <source>
        <dbReference type="ARBA" id="ARBA00022692"/>
    </source>
</evidence>
<dbReference type="NCBIfam" id="TIGR00374">
    <property type="entry name" value="flippase-like domain"/>
    <property type="match status" value="1"/>
</dbReference>
<keyword evidence="5 6" id="KW-0472">Membrane</keyword>
<feature type="transmembrane region" description="Helical" evidence="6">
    <location>
        <begin position="73"/>
        <end position="94"/>
    </location>
</feature>
<keyword evidence="8" id="KW-1185">Reference proteome</keyword>
<comment type="caution">
    <text evidence="7">The sequence shown here is derived from an EMBL/GenBank/DDBJ whole genome shotgun (WGS) entry which is preliminary data.</text>
</comment>
<evidence type="ECO:0000256" key="5">
    <source>
        <dbReference type="ARBA" id="ARBA00023136"/>
    </source>
</evidence>
<dbReference type="EMBL" id="CAKLPY010000002">
    <property type="protein sequence ID" value="CAH0995857.1"/>
    <property type="molecule type" value="Genomic_DNA"/>
</dbReference>
<feature type="transmembrane region" description="Helical" evidence="6">
    <location>
        <begin position="114"/>
        <end position="138"/>
    </location>
</feature>
<sequence>MKKTLQYLISLAIAAALLWFVFKDIDLNTLWEKIKLADYRWVALSAVLALVAHWSRAYRWVLMLEPMGYKPSVFRTTLAVLVGYGANLVFPRAGEVARCGTLNKLEDIPFEKSFGAVIAERLIDVMVLLFLIFINFILEFDRLKEVFFNFFGEKFKNPMLLGIYALVGVTILIVGYLLIKKNQQKIMQLPLYQKISSFIVGLASGFLSVKNLKNPSAFIFHTILIWCMYFIMTYVLCFALPETANLSPLAALTIFVMGSIGMAAPTQGGIGSYHFLVGSIVVLYGLSEQDGITLATFLHAMQGMVFVAVFGIIAFILTLILPKKVQEKTIS</sequence>
<feature type="transmembrane region" description="Helical" evidence="6">
    <location>
        <begin position="159"/>
        <end position="179"/>
    </location>
</feature>
<dbReference type="RefSeq" id="WP_238806433.1">
    <property type="nucleotide sequence ID" value="NZ_CAKLPY010000002.1"/>
</dbReference>
<accession>A0ABM9AQV7</accession>
<keyword evidence="4 6" id="KW-1133">Transmembrane helix</keyword>
<gene>
    <name evidence="7" type="ORF">EMA8858_01985</name>
</gene>
<feature type="transmembrane region" description="Helical" evidence="6">
    <location>
        <begin position="247"/>
        <end position="264"/>
    </location>
</feature>
<name>A0ABM9AQV7_9BACT</name>
<dbReference type="PANTHER" id="PTHR39087:SF2">
    <property type="entry name" value="UPF0104 MEMBRANE PROTEIN MJ1595"/>
    <property type="match status" value="1"/>
</dbReference>
<dbReference type="Pfam" id="PF03706">
    <property type="entry name" value="LPG_synthase_TM"/>
    <property type="match status" value="1"/>
</dbReference>
<evidence type="ECO:0000256" key="1">
    <source>
        <dbReference type="ARBA" id="ARBA00004651"/>
    </source>
</evidence>
<evidence type="ECO:0000313" key="7">
    <source>
        <dbReference type="EMBL" id="CAH0995857.1"/>
    </source>
</evidence>
<evidence type="ECO:0008006" key="9">
    <source>
        <dbReference type="Google" id="ProtNLM"/>
    </source>
</evidence>
<evidence type="ECO:0000256" key="2">
    <source>
        <dbReference type="ARBA" id="ARBA00022475"/>
    </source>
</evidence>
<feature type="transmembrane region" description="Helical" evidence="6">
    <location>
        <begin position="191"/>
        <end position="209"/>
    </location>
</feature>
<protein>
    <recommendedName>
        <fullName evidence="9">TIGR00374 family protein</fullName>
    </recommendedName>
</protein>
<dbReference type="PANTHER" id="PTHR39087">
    <property type="entry name" value="UPF0104 MEMBRANE PROTEIN MJ1595"/>
    <property type="match status" value="1"/>
</dbReference>
<comment type="subcellular location">
    <subcellularLocation>
        <location evidence="1">Cell membrane</location>
        <topology evidence="1">Multi-pass membrane protein</topology>
    </subcellularLocation>
</comment>
<evidence type="ECO:0000256" key="6">
    <source>
        <dbReference type="SAM" id="Phobius"/>
    </source>
</evidence>
<feature type="transmembrane region" description="Helical" evidence="6">
    <location>
        <begin position="299"/>
        <end position="321"/>
    </location>
</feature>
<feature type="transmembrane region" description="Helical" evidence="6">
    <location>
        <begin position="39"/>
        <end position="61"/>
    </location>
</feature>
<dbReference type="Proteomes" id="UP000837932">
    <property type="component" value="Unassembled WGS sequence"/>
</dbReference>
<dbReference type="InterPro" id="IPR022791">
    <property type="entry name" value="L-PG_synthase/AglD"/>
</dbReference>
<keyword evidence="2" id="KW-1003">Cell membrane</keyword>
<evidence type="ECO:0000256" key="4">
    <source>
        <dbReference type="ARBA" id="ARBA00022989"/>
    </source>
</evidence>